<feature type="region of interest" description="Disordered" evidence="1">
    <location>
        <begin position="684"/>
        <end position="716"/>
    </location>
</feature>
<dbReference type="Proteomes" id="UP001497525">
    <property type="component" value="Unassembled WGS sequence"/>
</dbReference>
<organism evidence="2 3">
    <name type="scientific">Calicophoron daubneyi</name>
    <name type="common">Rumen fluke</name>
    <name type="synonym">Paramphistomum daubneyi</name>
    <dbReference type="NCBI Taxonomy" id="300641"/>
    <lineage>
        <taxon>Eukaryota</taxon>
        <taxon>Metazoa</taxon>
        <taxon>Spiralia</taxon>
        <taxon>Lophotrochozoa</taxon>
        <taxon>Platyhelminthes</taxon>
        <taxon>Trematoda</taxon>
        <taxon>Digenea</taxon>
        <taxon>Plagiorchiida</taxon>
        <taxon>Pronocephalata</taxon>
        <taxon>Paramphistomoidea</taxon>
        <taxon>Paramphistomidae</taxon>
        <taxon>Calicophoron</taxon>
    </lineage>
</organism>
<sequence length="944" mass="106167">MALEHRSANCDHSSAQNMNLLHQLHSSAQFNSQMTKLFITNVRSAMSQVRLSTAPISVDLVPLMDTALNFLDDACGSRISLCLQPALFASSVHGPLFTTPEISIVEQSSDDSGAGGDQLICPGMAIHSSMSAWVGSVGTGAGLPFPVISVSESVKNFVSLIISSVIPGLLSVMEDDLQNSHPYTLSCAQQCDREHAIGTHRSAGDPPSTASHSTKCMNCEFTTTNFNRETRDNFKTLVTSVLGSLLSFLDGKRPPRSLFSSTDVLEVPLQIAELIISVENNMEGLERLAVCISDCLLLRSMCHTLSCVFNNRFKIPMSLVAESSTFPPHDELSSHLAELCKQYDSTVRVIAERIIDMALEIWMETTADLELASLKCVANKSEAEVNWNSTKPEICSQKVWLLYQHLKRLWIILSRTCPAGLARQILAYLSSQSLNSVVQQLTTPECMLIAEQNYLYLHKGGYYRKIVEDQLPFEYARSNWLRFANPYLFDDVPFMLMERRRPETEVKIEWELFAASSHFDPVRLLSHSVTHFANNGYAARIQLLARVVTWNPATYRRTLEQREARLRNANVPTDQSQFRNCSVARSALFPPPLLVIRDVDGHKAAIMAIVLSELWGRFKQLTELRVNADESLSVKSLIARLDETPRKILADHHPQSRRFWSQLFPAGHLPCGCPFHKPSALNPGSVSNPLDQNATEPDDQPDRSTLSYTPRTTNGSKWKREQDIGAYSSYYLEGGHNHQAWCELACDLLRMTVLAFPLGIQLAFGPLEELFCDFVCQPNVQSYFRGGCLAVHLVMLGLHHRILTELRPQTGIKSASPREQARLLQHLILFEYLSLILDSDKGALPDLYFLNRFFKRNIQWIRTLLENKSDKASYEPRLDELEPDGTDDKDELTAQLAMYKDADWTNLCSVNYGLTRDTIQDLRSQFSSWKNRSGKTENLIHFEV</sequence>
<reference evidence="2" key="1">
    <citation type="submission" date="2024-06" db="EMBL/GenBank/DDBJ databases">
        <authorList>
            <person name="Liu X."/>
            <person name="Lenzi L."/>
            <person name="Haldenby T S."/>
            <person name="Uol C."/>
        </authorList>
    </citation>
    <scope>NUCLEOTIDE SEQUENCE</scope>
</reference>
<evidence type="ECO:0000313" key="3">
    <source>
        <dbReference type="Proteomes" id="UP001497525"/>
    </source>
</evidence>
<name>A0AAV2TCK8_CALDB</name>
<evidence type="ECO:0000256" key="1">
    <source>
        <dbReference type="SAM" id="MobiDB-lite"/>
    </source>
</evidence>
<protein>
    <submittedName>
        <fullName evidence="2">Uncharacterized protein</fullName>
    </submittedName>
</protein>
<comment type="caution">
    <text evidence="2">The sequence shown here is derived from an EMBL/GenBank/DDBJ whole genome shotgun (WGS) entry which is preliminary data.</text>
</comment>
<feature type="compositionally biased region" description="Polar residues" evidence="1">
    <location>
        <begin position="703"/>
        <end position="716"/>
    </location>
</feature>
<dbReference type="AlphaFoldDB" id="A0AAV2TCK8"/>
<feature type="compositionally biased region" description="Polar residues" evidence="1">
    <location>
        <begin position="684"/>
        <end position="695"/>
    </location>
</feature>
<gene>
    <name evidence="2" type="ORF">CDAUBV1_LOCUS7036</name>
</gene>
<evidence type="ECO:0000313" key="2">
    <source>
        <dbReference type="EMBL" id="CAL5133799.1"/>
    </source>
</evidence>
<dbReference type="EMBL" id="CAXLJL010000157">
    <property type="protein sequence ID" value="CAL5133799.1"/>
    <property type="molecule type" value="Genomic_DNA"/>
</dbReference>
<accession>A0AAV2TCK8</accession>
<proteinExistence type="predicted"/>